<evidence type="ECO:0000313" key="6">
    <source>
        <dbReference type="EMBL" id="SEP84669.1"/>
    </source>
</evidence>
<reference evidence="6 7" key="1">
    <citation type="submission" date="2016-10" db="EMBL/GenBank/DDBJ databases">
        <authorList>
            <person name="Varghese N."/>
            <person name="Submissions S."/>
        </authorList>
    </citation>
    <scope>NUCLEOTIDE SEQUENCE [LARGE SCALE GENOMIC DNA]</scope>
    <source>
        <strain evidence="6 7">CIP 109853</strain>
    </source>
</reference>
<feature type="coiled-coil region" evidence="1">
    <location>
        <begin position="966"/>
        <end position="993"/>
    </location>
</feature>
<dbReference type="Proteomes" id="UP000198512">
    <property type="component" value="Unassembled WGS sequence"/>
</dbReference>
<evidence type="ECO:0000259" key="3">
    <source>
        <dbReference type="PROSITE" id="PS50113"/>
    </source>
</evidence>
<keyword evidence="1" id="KW-0175">Coiled coil</keyword>
<dbReference type="Pfam" id="PF08447">
    <property type="entry name" value="PAS_3"/>
    <property type="match status" value="1"/>
</dbReference>
<dbReference type="NCBIfam" id="TIGR00254">
    <property type="entry name" value="GGDEF"/>
    <property type="match status" value="1"/>
</dbReference>
<feature type="domain" description="PAS" evidence="2">
    <location>
        <begin position="299"/>
        <end position="368"/>
    </location>
</feature>
<dbReference type="InterPro" id="IPR052155">
    <property type="entry name" value="Biofilm_reg_signaling"/>
</dbReference>
<dbReference type="InterPro" id="IPR035965">
    <property type="entry name" value="PAS-like_dom_sf"/>
</dbReference>
<dbReference type="Pfam" id="PF13426">
    <property type="entry name" value="PAS_9"/>
    <property type="match status" value="1"/>
</dbReference>
<dbReference type="Pfam" id="PF00989">
    <property type="entry name" value="PAS"/>
    <property type="match status" value="2"/>
</dbReference>
<dbReference type="SUPFAM" id="SSF141868">
    <property type="entry name" value="EAL domain-like"/>
    <property type="match status" value="1"/>
</dbReference>
<dbReference type="SMART" id="SM00091">
    <property type="entry name" value="PAS"/>
    <property type="match status" value="6"/>
</dbReference>
<dbReference type="PROSITE" id="PS50112">
    <property type="entry name" value="PAS"/>
    <property type="match status" value="4"/>
</dbReference>
<sequence length="1244" mass="139505">MHTFPMPGFDSHCAQKGMAMANSSDTPPLPHIPALDPAAFEQSWGDAPRLLAALNGAHLGAWFWDVDSGRVSWSRGAQALFGLDAAQPLTETVDYIALIPEDERTEVLEKFQAVLRGEPTPIPLQHRIRWPDGSLHWLEISGSLQTMQDGKAQMFGVIRDITAQQERAQALQNSEQRFADLFNLSPDVMLLVKYDSGVIVEANRNFSSTFGWSTQEVLGRTTLELDIWVHTSQRDQLRRTILDSAEPVLQEVQLRAKDQRVLDGVMSSQYITLDGQGHILSSFLDTTERKRAEEALRISEEKFCQAFKHTPDAVVITEKATGRFIEINAGFERQFGWSSAETLGRTSLEMGLWTDPGDRLRMLDAIDRDALDALEVRMFRRDGSLSSNLMAGGEIELDGRTCLVLTVRDITRQRAQERALQESQERLTLALESADLGTWEWHIPSDQLFASARASCLHGLAQTPYNGDFRTFFANVPMADRHALRQAYDELVQGVRQDYQVTYRTLDNEQHSHYLESTAKLYCDGQGQPLRMAGILTDITERVIRQQRLKDSEEKFITLFQASPDPIAVTTIDQGQILEINPSFTQAFGWQPAEAIGRSVLDLNFWADLQQRPALYAKFKACQGLDNEVAEFRDRQGRTFTCVVSCRPIEVAGQSCILTTFRDITERQRAEAALKASQEKFFKAFQSSPDAITITERDTGHYLEVNEGFTRLTGYCADEVLGRTVHELNIWADPNQRQLILDTLQRDGRVHHLEVMGRDRHGGLLHVEVSVEQIELDNQACLLLTARDISALKAAQAQVQHLAYHDSLTNLPNRALLMDRLTQQISLLKRHELRGALLFLDLDHFKHINDSLGHPVGDAVLKLVTARLEASVRLEDTVARLGGDEFVVLLSGLEGRRADVTRQARSVAEKLRKLLAEPMLFDGHRLQVTPSIGIALIPDHGATPADLLKRADIALYRAKDSGRNTIEVFRSTMQEAASERLRLENDLRLALARGEFELYFQPQVDARSGQVIGAEALLRWQHPSLGQQSPASFIHVLEESGLILEVGGWVLAEACHACAELIGAGLIHKTDFSLCVNISPRQFRQSDFVERVENSLRSSALPPAMLKLEITEGIVIQNIDDTIAKMNRLKKVGVSFAMDDFGTGYSSLTYLKRLPVDVLKIDQSFVRDATHDANDAEIIRAIVAMARSLGLSMIAEGVEQQDQLDFLEQQGCHLYQGYLFSKPLPLGEFHALLAHMRQRPRRDG</sequence>
<dbReference type="InterPro" id="IPR029787">
    <property type="entry name" value="Nucleotide_cyclase"/>
</dbReference>
<organism evidence="6 7">
    <name type="scientific">Pseudomonas cuatrocienegasensis</name>
    <dbReference type="NCBI Taxonomy" id="543360"/>
    <lineage>
        <taxon>Bacteria</taxon>
        <taxon>Pseudomonadati</taxon>
        <taxon>Pseudomonadota</taxon>
        <taxon>Gammaproteobacteria</taxon>
        <taxon>Pseudomonadales</taxon>
        <taxon>Pseudomonadaceae</taxon>
        <taxon>Pseudomonas</taxon>
    </lineage>
</organism>
<dbReference type="Pfam" id="PF00563">
    <property type="entry name" value="EAL"/>
    <property type="match status" value="1"/>
</dbReference>
<dbReference type="InterPro" id="IPR001633">
    <property type="entry name" value="EAL_dom"/>
</dbReference>
<dbReference type="Pfam" id="PF13188">
    <property type="entry name" value="PAS_8"/>
    <property type="match status" value="1"/>
</dbReference>
<dbReference type="Gene3D" id="2.10.70.100">
    <property type="match status" value="1"/>
</dbReference>
<dbReference type="NCBIfam" id="TIGR00229">
    <property type="entry name" value="sensory_box"/>
    <property type="match status" value="5"/>
</dbReference>
<dbReference type="Gene3D" id="3.20.20.450">
    <property type="entry name" value="EAL domain"/>
    <property type="match status" value="1"/>
</dbReference>
<dbReference type="Gene3D" id="3.30.70.270">
    <property type="match status" value="1"/>
</dbReference>
<feature type="domain" description="PAC" evidence="3">
    <location>
        <begin position="122"/>
        <end position="173"/>
    </location>
</feature>
<dbReference type="EMBL" id="FOFP01000002">
    <property type="protein sequence ID" value="SEP84669.1"/>
    <property type="molecule type" value="Genomic_DNA"/>
</dbReference>
<dbReference type="SMART" id="SM00052">
    <property type="entry name" value="EAL"/>
    <property type="match status" value="1"/>
</dbReference>
<dbReference type="Gene3D" id="3.30.450.20">
    <property type="entry name" value="PAS domain"/>
    <property type="match status" value="6"/>
</dbReference>
<dbReference type="InterPro" id="IPR035919">
    <property type="entry name" value="EAL_sf"/>
</dbReference>
<gene>
    <name evidence="6" type="ORF">SAMN05216600_10224</name>
</gene>
<dbReference type="InterPro" id="IPR043128">
    <property type="entry name" value="Rev_trsase/Diguanyl_cyclase"/>
</dbReference>
<dbReference type="PROSITE" id="PS50887">
    <property type="entry name" value="GGDEF"/>
    <property type="match status" value="1"/>
</dbReference>
<keyword evidence="7" id="KW-1185">Reference proteome</keyword>
<proteinExistence type="predicted"/>
<dbReference type="PANTHER" id="PTHR44757">
    <property type="entry name" value="DIGUANYLATE CYCLASE DGCP"/>
    <property type="match status" value="1"/>
</dbReference>
<dbReference type="PROSITE" id="PS50883">
    <property type="entry name" value="EAL"/>
    <property type="match status" value="1"/>
</dbReference>
<name>A0ABY1B3H9_9PSED</name>
<dbReference type="CDD" id="cd01948">
    <property type="entry name" value="EAL"/>
    <property type="match status" value="1"/>
</dbReference>
<dbReference type="Pfam" id="PF00990">
    <property type="entry name" value="GGDEF"/>
    <property type="match status" value="1"/>
</dbReference>
<dbReference type="InterPro" id="IPR013767">
    <property type="entry name" value="PAS_fold"/>
</dbReference>
<evidence type="ECO:0000259" key="5">
    <source>
        <dbReference type="PROSITE" id="PS50887"/>
    </source>
</evidence>
<dbReference type="SMART" id="SM00267">
    <property type="entry name" value="GGDEF"/>
    <property type="match status" value="1"/>
</dbReference>
<dbReference type="SMART" id="SM00086">
    <property type="entry name" value="PAC"/>
    <property type="match status" value="6"/>
</dbReference>
<feature type="domain" description="PAS" evidence="2">
    <location>
        <begin position="174"/>
        <end position="241"/>
    </location>
</feature>
<feature type="domain" description="PAS" evidence="2">
    <location>
        <begin position="552"/>
        <end position="601"/>
    </location>
</feature>
<dbReference type="InterPro" id="IPR000014">
    <property type="entry name" value="PAS"/>
</dbReference>
<evidence type="ECO:0000259" key="4">
    <source>
        <dbReference type="PROSITE" id="PS50883"/>
    </source>
</evidence>
<dbReference type="CDD" id="cd01949">
    <property type="entry name" value="GGDEF"/>
    <property type="match status" value="1"/>
</dbReference>
<evidence type="ECO:0000256" key="1">
    <source>
        <dbReference type="SAM" id="Coils"/>
    </source>
</evidence>
<dbReference type="CDD" id="cd00130">
    <property type="entry name" value="PAS"/>
    <property type="match status" value="5"/>
</dbReference>
<dbReference type="InterPro" id="IPR001610">
    <property type="entry name" value="PAC"/>
</dbReference>
<dbReference type="PANTHER" id="PTHR44757:SF2">
    <property type="entry name" value="BIOFILM ARCHITECTURE MAINTENANCE PROTEIN MBAA"/>
    <property type="match status" value="1"/>
</dbReference>
<dbReference type="InterPro" id="IPR000160">
    <property type="entry name" value="GGDEF_dom"/>
</dbReference>
<accession>A0ABY1B3H9</accession>
<dbReference type="InterPro" id="IPR013655">
    <property type="entry name" value="PAS_fold_3"/>
</dbReference>
<feature type="domain" description="PAC" evidence="3">
    <location>
        <begin position="499"/>
        <end position="551"/>
    </location>
</feature>
<feature type="domain" description="GGDEF" evidence="5">
    <location>
        <begin position="833"/>
        <end position="971"/>
    </location>
</feature>
<dbReference type="SUPFAM" id="SSF55073">
    <property type="entry name" value="Nucleotide cyclase"/>
    <property type="match status" value="1"/>
</dbReference>
<protein>
    <submittedName>
        <fullName evidence="6">PAS domain S-box-containing protein/diguanylate cyclase (GGDEF) domain-containing protein</fullName>
    </submittedName>
</protein>
<feature type="domain" description="PAS" evidence="2">
    <location>
        <begin position="677"/>
        <end position="746"/>
    </location>
</feature>
<comment type="caution">
    <text evidence="6">The sequence shown here is derived from an EMBL/GenBank/DDBJ whole genome shotgun (WGS) entry which is preliminary data.</text>
</comment>
<evidence type="ECO:0000313" key="7">
    <source>
        <dbReference type="Proteomes" id="UP000198512"/>
    </source>
</evidence>
<feature type="domain" description="EAL" evidence="4">
    <location>
        <begin position="980"/>
        <end position="1237"/>
    </location>
</feature>
<dbReference type="SUPFAM" id="SSF55785">
    <property type="entry name" value="PYP-like sensor domain (PAS domain)"/>
    <property type="match status" value="6"/>
</dbReference>
<evidence type="ECO:0000259" key="2">
    <source>
        <dbReference type="PROSITE" id="PS50112"/>
    </source>
</evidence>
<dbReference type="PROSITE" id="PS50113">
    <property type="entry name" value="PAC"/>
    <property type="match status" value="2"/>
</dbReference>
<dbReference type="InterPro" id="IPR000700">
    <property type="entry name" value="PAS-assoc_C"/>
</dbReference>